<dbReference type="PANTHER" id="PTHR23327:SF51">
    <property type="entry name" value="TRANSCRIPTIONAL REGULATOR OF YEAST FORM ADHERENCE 3"/>
    <property type="match status" value="1"/>
</dbReference>
<proteinExistence type="predicted"/>
<evidence type="ECO:0000256" key="4">
    <source>
        <dbReference type="PROSITE-ProRule" id="PRU00175"/>
    </source>
</evidence>
<dbReference type="PROSITE" id="PS51382">
    <property type="entry name" value="SPX"/>
    <property type="match status" value="1"/>
</dbReference>
<dbReference type="Gene3D" id="3.30.40.10">
    <property type="entry name" value="Zinc/RING finger domain, C3HC4 (zinc finger)"/>
    <property type="match status" value="1"/>
</dbReference>
<evidence type="ECO:0000256" key="2">
    <source>
        <dbReference type="ARBA" id="ARBA00022771"/>
    </source>
</evidence>
<evidence type="ECO:0000259" key="6">
    <source>
        <dbReference type="PROSITE" id="PS51382"/>
    </source>
</evidence>
<feature type="domain" description="SPX" evidence="6">
    <location>
        <begin position="1"/>
        <end position="308"/>
    </location>
</feature>
<evidence type="ECO:0000313" key="8">
    <source>
        <dbReference type="Proteomes" id="UP000095009"/>
    </source>
</evidence>
<dbReference type="Pfam" id="PF03105">
    <property type="entry name" value="SPX"/>
    <property type="match status" value="1"/>
</dbReference>
<dbReference type="PANTHER" id="PTHR23327">
    <property type="entry name" value="RING FINGER PROTEIN 127"/>
    <property type="match status" value="1"/>
</dbReference>
<reference evidence="7 8" key="1">
    <citation type="journal article" date="2016" name="Proc. Natl. Acad. Sci. U.S.A.">
        <title>Comparative genomics of biotechnologically important yeasts.</title>
        <authorList>
            <person name="Riley R."/>
            <person name="Haridas S."/>
            <person name="Wolfe K.H."/>
            <person name="Lopes M.R."/>
            <person name="Hittinger C.T."/>
            <person name="Goeker M."/>
            <person name="Salamov A.A."/>
            <person name="Wisecaver J.H."/>
            <person name="Long T.M."/>
            <person name="Calvey C.H."/>
            <person name="Aerts A.L."/>
            <person name="Barry K.W."/>
            <person name="Choi C."/>
            <person name="Clum A."/>
            <person name="Coughlan A.Y."/>
            <person name="Deshpande S."/>
            <person name="Douglass A.P."/>
            <person name="Hanson S.J."/>
            <person name="Klenk H.-P."/>
            <person name="LaButti K.M."/>
            <person name="Lapidus A."/>
            <person name="Lindquist E.A."/>
            <person name="Lipzen A.M."/>
            <person name="Meier-Kolthoff J.P."/>
            <person name="Ohm R.A."/>
            <person name="Otillar R.P."/>
            <person name="Pangilinan J.L."/>
            <person name="Peng Y."/>
            <person name="Rokas A."/>
            <person name="Rosa C.A."/>
            <person name="Scheuner C."/>
            <person name="Sibirny A.A."/>
            <person name="Slot J.C."/>
            <person name="Stielow J.B."/>
            <person name="Sun H."/>
            <person name="Kurtzman C.P."/>
            <person name="Blackwell M."/>
            <person name="Grigoriev I.V."/>
            <person name="Jeffries T.W."/>
        </authorList>
    </citation>
    <scope>NUCLEOTIDE SEQUENCE [LARGE SCALE GENOMIC DNA]</scope>
    <source>
        <strain evidence="7 8">DSM 6958</strain>
    </source>
</reference>
<accession>A0A1E3PQZ7</accession>
<dbReference type="GO" id="GO:0008270">
    <property type="term" value="F:zinc ion binding"/>
    <property type="evidence" value="ECO:0007669"/>
    <property type="project" value="UniProtKB-KW"/>
</dbReference>
<keyword evidence="3" id="KW-0862">Zinc</keyword>
<protein>
    <recommendedName>
        <fullName evidence="9">RING-14 protein</fullName>
    </recommendedName>
</protein>
<feature type="domain" description="RING-type" evidence="5">
    <location>
        <begin position="370"/>
        <end position="409"/>
    </location>
</feature>
<evidence type="ECO:0000259" key="5">
    <source>
        <dbReference type="PROSITE" id="PS50089"/>
    </source>
</evidence>
<organism evidence="7 8">
    <name type="scientific">Nadsonia fulvescens var. elongata DSM 6958</name>
    <dbReference type="NCBI Taxonomy" id="857566"/>
    <lineage>
        <taxon>Eukaryota</taxon>
        <taxon>Fungi</taxon>
        <taxon>Dikarya</taxon>
        <taxon>Ascomycota</taxon>
        <taxon>Saccharomycotina</taxon>
        <taxon>Dipodascomycetes</taxon>
        <taxon>Dipodascales</taxon>
        <taxon>Dipodascales incertae sedis</taxon>
        <taxon>Nadsonia</taxon>
    </lineage>
</organism>
<name>A0A1E3PQZ7_9ASCO</name>
<evidence type="ECO:0000256" key="1">
    <source>
        <dbReference type="ARBA" id="ARBA00022723"/>
    </source>
</evidence>
<dbReference type="SMART" id="SM00184">
    <property type="entry name" value="RING"/>
    <property type="match status" value="1"/>
</dbReference>
<dbReference type="InterPro" id="IPR004331">
    <property type="entry name" value="SPX_dom"/>
</dbReference>
<evidence type="ECO:0008006" key="9">
    <source>
        <dbReference type="Google" id="ProtNLM"/>
    </source>
</evidence>
<dbReference type="Proteomes" id="UP000095009">
    <property type="component" value="Unassembled WGS sequence"/>
</dbReference>
<evidence type="ECO:0000313" key="7">
    <source>
        <dbReference type="EMBL" id="ODQ67674.1"/>
    </source>
</evidence>
<dbReference type="SUPFAM" id="SSF57850">
    <property type="entry name" value="RING/U-box"/>
    <property type="match status" value="1"/>
</dbReference>
<dbReference type="InterPro" id="IPR001841">
    <property type="entry name" value="Znf_RING"/>
</dbReference>
<dbReference type="PROSITE" id="PS00518">
    <property type="entry name" value="ZF_RING_1"/>
    <property type="match status" value="1"/>
</dbReference>
<sequence>MKFAKRYQEILMTENFPEQWMICMVQYKKLKKLINPVVDELVNFGLLSLDIEEETTNSSAELDFINKAVSSLQLEAANQSKEKDIILDYEIEGSLEKFSTYVVVDSSDETRYNSIVSVLASPPPEENVTDADCTELTKTENMHKQIKIRLKNDFKFFQLLSNELLLLWALNDKLQEEINKELKFLSTILGTVINPTRKKNDLYIWREIFQLFVESKIFTESPTSKVCNDIKTIQEKFKNFTEKVETEFKVKKRFNLQQSSDFYVKFIHLNQFIIKLIYFYTINQMAIRKILKKFDKQTKLSAQEHFPHLLTDNINSKQYSALISTRGGAGVLSASSKPVILNVSSISRQVVYQFGAILFDIIPHIDDYTCPVCTYISYKPIRLDCGHVFCIRCLIKLQRMGQDGCPLCRQQVVLRACSENLDDKLAEYLKLYFPLETKEKQDLNESELVKERYQRVFKKSSDCVVS</sequence>
<dbReference type="InterPro" id="IPR017907">
    <property type="entry name" value="Znf_RING_CS"/>
</dbReference>
<dbReference type="OrthoDB" id="5588846at2759"/>
<dbReference type="PROSITE" id="PS50089">
    <property type="entry name" value="ZF_RING_2"/>
    <property type="match status" value="1"/>
</dbReference>
<keyword evidence="2 4" id="KW-0863">Zinc-finger</keyword>
<dbReference type="AlphaFoldDB" id="A0A1E3PQZ7"/>
<gene>
    <name evidence="7" type="ORF">NADFUDRAFT_69432</name>
</gene>
<keyword evidence="8" id="KW-1185">Reference proteome</keyword>
<dbReference type="EMBL" id="KV454407">
    <property type="protein sequence ID" value="ODQ67674.1"/>
    <property type="molecule type" value="Genomic_DNA"/>
</dbReference>
<dbReference type="Pfam" id="PF13920">
    <property type="entry name" value="zf-C3HC4_3"/>
    <property type="match status" value="1"/>
</dbReference>
<keyword evidence="1" id="KW-0479">Metal-binding</keyword>
<evidence type="ECO:0000256" key="3">
    <source>
        <dbReference type="ARBA" id="ARBA00022833"/>
    </source>
</evidence>
<dbReference type="STRING" id="857566.A0A1E3PQZ7"/>
<dbReference type="InterPro" id="IPR013083">
    <property type="entry name" value="Znf_RING/FYVE/PHD"/>
</dbReference>